<evidence type="ECO:0000313" key="2">
    <source>
        <dbReference type="Proteomes" id="UP000484255"/>
    </source>
</evidence>
<accession>A0A7C9TIY4</accession>
<keyword evidence="2" id="KW-1185">Reference proteome</keyword>
<organism evidence="1 2">
    <name type="scientific">Ideonella livida</name>
    <dbReference type="NCBI Taxonomy" id="2707176"/>
    <lineage>
        <taxon>Bacteria</taxon>
        <taxon>Pseudomonadati</taxon>
        <taxon>Pseudomonadota</taxon>
        <taxon>Betaproteobacteria</taxon>
        <taxon>Burkholderiales</taxon>
        <taxon>Sphaerotilaceae</taxon>
        <taxon>Ideonella</taxon>
    </lineage>
</organism>
<evidence type="ECO:0000313" key="1">
    <source>
        <dbReference type="EMBL" id="NDY91580.1"/>
    </source>
</evidence>
<dbReference type="RefSeq" id="WP_163457430.1">
    <property type="nucleotide sequence ID" value="NZ_JAAGOH010000010.1"/>
</dbReference>
<gene>
    <name evidence="1" type="ORF">G3A44_10325</name>
</gene>
<comment type="caution">
    <text evidence="1">The sequence shown here is derived from an EMBL/GenBank/DDBJ whole genome shotgun (WGS) entry which is preliminary data.</text>
</comment>
<protein>
    <submittedName>
        <fullName evidence="1">Uncharacterized protein</fullName>
    </submittedName>
</protein>
<dbReference type="Proteomes" id="UP000484255">
    <property type="component" value="Unassembled WGS sequence"/>
</dbReference>
<proteinExistence type="predicted"/>
<name>A0A7C9TIY4_9BURK</name>
<reference evidence="1 2" key="1">
    <citation type="submission" date="2020-02" db="EMBL/GenBank/DDBJ databases">
        <title>Ideonella bacterium strain TBM-1.</title>
        <authorList>
            <person name="Chen W.-M."/>
        </authorList>
    </citation>
    <scope>NUCLEOTIDE SEQUENCE [LARGE SCALE GENOMIC DNA]</scope>
    <source>
        <strain evidence="1 2">TBM-1</strain>
    </source>
</reference>
<sequence>MPPHSECPGTDAPQAPDVQTLLMATLALMTAWAAPCPQSRLGPQALRRVLARKISAHLLLLQLHPQASGGARQIAVQLQNRWEALSAQGADVVRPDDGGAAACDAPAVATTAPAGAVTGWVH</sequence>
<dbReference type="EMBL" id="JAAGOH010000010">
    <property type="protein sequence ID" value="NDY91580.1"/>
    <property type="molecule type" value="Genomic_DNA"/>
</dbReference>
<dbReference type="AlphaFoldDB" id="A0A7C9TIY4"/>